<dbReference type="GO" id="GO:0032589">
    <property type="term" value="C:neuron projection membrane"/>
    <property type="evidence" value="ECO:0007669"/>
    <property type="project" value="TreeGrafter"/>
</dbReference>
<name>A0A8B7PHD9_HYAAZ</name>
<gene>
    <name evidence="5" type="primary">LOC108680992</name>
</gene>
<sequence>MIQKWISCPALLLWWCTLMMTTHHSISAVPAYQLTVPQPEFAERPADRNVTAFRGQTSRLPCTVRHLSGKQVSWIRLRDLTVLSSGRITFATDARISVLPGKKRRTRRSLESDNAKTLHPVFDNSKKTNPKKLCRARNSEADKLLNVGRKLRAAVGDYFLTDGRDGKFEFKRDCRSSMKRSKRNHNRASGHTRRRKPQPKYKESQNGSKPNTDKIFHQWGGHRKHYHDAEFLDTREKDLYRYHDIRYPVNSVPKSINNYDYNYQEDDPNVNADSVSVALNPSQKSNNSPNVSILRWNSKPLNAPQRNLTLARLSKVVLRPIEPVPSDASTPHNSDRDRARKPWLSAVSSSSLLPPNYLEGVWEPEDYTLQIKFAEPGDAGTYVCQINTEPKTAQTITLTVVDMVAKILGPNELFVKAGTPVTLVCQVEHSADLPGFIFWYKGTSLVDYEASAGRIAVMTRAEGKSELVFRTADQHDSANYTCRPSGGRGTSVTLNVIVGQYQHDSANYTC</sequence>
<dbReference type="InterPro" id="IPR037448">
    <property type="entry name" value="Zig-8"/>
</dbReference>
<evidence type="ECO:0000259" key="3">
    <source>
        <dbReference type="PROSITE" id="PS50835"/>
    </source>
</evidence>
<feature type="domain" description="Ig-like" evidence="3">
    <location>
        <begin position="390"/>
        <end position="495"/>
    </location>
</feature>
<accession>A0A8B7PHD9</accession>
<keyword evidence="4" id="KW-1185">Reference proteome</keyword>
<dbReference type="InterPro" id="IPR036179">
    <property type="entry name" value="Ig-like_dom_sf"/>
</dbReference>
<feature type="region of interest" description="Disordered" evidence="1">
    <location>
        <begin position="174"/>
        <end position="216"/>
    </location>
</feature>
<evidence type="ECO:0000256" key="2">
    <source>
        <dbReference type="SAM" id="SignalP"/>
    </source>
</evidence>
<dbReference type="InterPro" id="IPR003599">
    <property type="entry name" value="Ig_sub"/>
</dbReference>
<dbReference type="Proteomes" id="UP000694843">
    <property type="component" value="Unplaced"/>
</dbReference>
<organism evidence="4 5">
    <name type="scientific">Hyalella azteca</name>
    <name type="common">Amphipod</name>
    <dbReference type="NCBI Taxonomy" id="294128"/>
    <lineage>
        <taxon>Eukaryota</taxon>
        <taxon>Metazoa</taxon>
        <taxon>Ecdysozoa</taxon>
        <taxon>Arthropoda</taxon>
        <taxon>Crustacea</taxon>
        <taxon>Multicrustacea</taxon>
        <taxon>Malacostraca</taxon>
        <taxon>Eumalacostraca</taxon>
        <taxon>Peracarida</taxon>
        <taxon>Amphipoda</taxon>
        <taxon>Senticaudata</taxon>
        <taxon>Talitrida</taxon>
        <taxon>Talitroidea</taxon>
        <taxon>Hyalellidae</taxon>
        <taxon>Hyalella</taxon>
    </lineage>
</organism>
<dbReference type="RefSeq" id="XP_018025415.1">
    <property type="nucleotide sequence ID" value="XM_018169926.2"/>
</dbReference>
<dbReference type="PANTHER" id="PTHR23279">
    <property type="entry name" value="DEFECTIVE PROBOSCIS EXTENSION RESPONSE DPR -RELATED"/>
    <property type="match status" value="1"/>
</dbReference>
<dbReference type="SUPFAM" id="SSF48726">
    <property type="entry name" value="Immunoglobulin"/>
    <property type="match status" value="2"/>
</dbReference>
<feature type="chain" id="PRO_5034657590" evidence="2">
    <location>
        <begin position="28"/>
        <end position="510"/>
    </location>
</feature>
<dbReference type="GO" id="GO:0050808">
    <property type="term" value="P:synapse organization"/>
    <property type="evidence" value="ECO:0007669"/>
    <property type="project" value="TreeGrafter"/>
</dbReference>
<dbReference type="InterPro" id="IPR013783">
    <property type="entry name" value="Ig-like_fold"/>
</dbReference>
<keyword evidence="2" id="KW-0732">Signal</keyword>
<dbReference type="InterPro" id="IPR007110">
    <property type="entry name" value="Ig-like_dom"/>
</dbReference>
<dbReference type="AlphaFoldDB" id="A0A8B7PHD9"/>
<proteinExistence type="predicted"/>
<reference evidence="5" key="1">
    <citation type="submission" date="2025-08" db="UniProtKB">
        <authorList>
            <consortium name="RefSeq"/>
        </authorList>
    </citation>
    <scope>IDENTIFICATION</scope>
    <source>
        <tissue evidence="5">Whole organism</tissue>
    </source>
</reference>
<dbReference type="Gene3D" id="2.60.40.10">
    <property type="entry name" value="Immunoglobulins"/>
    <property type="match status" value="3"/>
</dbReference>
<protein>
    <submittedName>
        <fullName evidence="5">Uncharacterized protein LOC108680992</fullName>
    </submittedName>
</protein>
<evidence type="ECO:0000313" key="5">
    <source>
        <dbReference type="RefSeq" id="XP_018025415.1"/>
    </source>
</evidence>
<evidence type="ECO:0000313" key="4">
    <source>
        <dbReference type="Proteomes" id="UP000694843"/>
    </source>
</evidence>
<dbReference type="GeneID" id="108680992"/>
<feature type="signal peptide" evidence="2">
    <location>
        <begin position="1"/>
        <end position="27"/>
    </location>
</feature>
<dbReference type="InterPro" id="IPR013151">
    <property type="entry name" value="Immunoglobulin_dom"/>
</dbReference>
<feature type="compositionally biased region" description="Basic residues" evidence="1">
    <location>
        <begin position="177"/>
        <end position="199"/>
    </location>
</feature>
<dbReference type="Pfam" id="PF00047">
    <property type="entry name" value="ig"/>
    <property type="match status" value="1"/>
</dbReference>
<dbReference type="SMART" id="SM00409">
    <property type="entry name" value="IG"/>
    <property type="match status" value="2"/>
</dbReference>
<feature type="domain" description="Ig-like" evidence="3">
    <location>
        <begin position="39"/>
        <end position="76"/>
    </location>
</feature>
<dbReference type="PANTHER" id="PTHR23279:SF41">
    <property type="entry name" value="DEFECTIVE PROBOSCIS EXTENSION RESPONSE 4-RELATED"/>
    <property type="match status" value="1"/>
</dbReference>
<dbReference type="KEGG" id="hazt:108680992"/>
<dbReference type="PROSITE" id="PS50835">
    <property type="entry name" value="IG_LIKE"/>
    <property type="match status" value="2"/>
</dbReference>
<dbReference type="OrthoDB" id="6373760at2759"/>
<evidence type="ECO:0000256" key="1">
    <source>
        <dbReference type="SAM" id="MobiDB-lite"/>
    </source>
</evidence>